<protein>
    <submittedName>
        <fullName evidence="2">Uncharacterized protein</fullName>
    </submittedName>
</protein>
<evidence type="ECO:0000313" key="3">
    <source>
        <dbReference type="Proteomes" id="UP000230605"/>
    </source>
</evidence>
<organism evidence="2 3">
    <name type="scientific">Cercospora beticola</name>
    <name type="common">Sugarbeet leaf spot fungus</name>
    <dbReference type="NCBI Taxonomy" id="122368"/>
    <lineage>
        <taxon>Eukaryota</taxon>
        <taxon>Fungi</taxon>
        <taxon>Dikarya</taxon>
        <taxon>Ascomycota</taxon>
        <taxon>Pezizomycotina</taxon>
        <taxon>Dothideomycetes</taxon>
        <taxon>Dothideomycetidae</taxon>
        <taxon>Mycosphaerellales</taxon>
        <taxon>Mycosphaerellaceae</taxon>
        <taxon>Cercospora</taxon>
    </lineage>
</organism>
<dbReference type="Proteomes" id="UP000230605">
    <property type="component" value="Unassembled WGS sequence"/>
</dbReference>
<evidence type="ECO:0000256" key="1">
    <source>
        <dbReference type="SAM" id="MobiDB-lite"/>
    </source>
</evidence>
<proteinExistence type="predicted"/>
<feature type="compositionally biased region" description="Pro residues" evidence="1">
    <location>
        <begin position="42"/>
        <end position="52"/>
    </location>
</feature>
<sequence length="130" mass="13961">MSDTEGDTIEVVNPSSQRRPRLKLKFAAAARGTATGSGSQPLPAPHPLPGDDPNPQSTANTDKYTTAISNIDKIYAALATSDSLNALPPLLLREVLSEAKSAFTILRQQTHQPPDLRQVLNEVRAVKHAI</sequence>
<feature type="region of interest" description="Disordered" evidence="1">
    <location>
        <begin position="1"/>
        <end position="61"/>
    </location>
</feature>
<name>A0A2G5GRQ4_CERBT</name>
<accession>A0A2G5GRQ4</accession>
<dbReference type="EMBL" id="LKMD01000201">
    <property type="protein sequence ID" value="PIA82977.1"/>
    <property type="molecule type" value="Genomic_DNA"/>
</dbReference>
<evidence type="ECO:0000313" key="2">
    <source>
        <dbReference type="EMBL" id="PIA82977.1"/>
    </source>
</evidence>
<dbReference type="AlphaFoldDB" id="A0A2G5GRQ4"/>
<comment type="caution">
    <text evidence="2">The sequence shown here is derived from an EMBL/GenBank/DDBJ whole genome shotgun (WGS) entry which is preliminary data.</text>
</comment>
<gene>
    <name evidence="2" type="ORF">CB0940_12193</name>
</gene>
<feature type="compositionally biased region" description="Low complexity" evidence="1">
    <location>
        <begin position="27"/>
        <end position="39"/>
    </location>
</feature>
<reference evidence="2 3" key="1">
    <citation type="submission" date="2015-10" db="EMBL/GenBank/DDBJ databases">
        <title>The cercosporin biosynthetic gene cluster was horizontally transferred to several fungal lineages and shown to be expanded in Cercospora beticola based on microsynteny with recipient genomes.</title>
        <authorList>
            <person name="De Jonge R."/>
            <person name="Ebert M.K."/>
            <person name="Suttle J.C."/>
            <person name="Jurick Ii W.M."/>
            <person name="Secor G.A."/>
            <person name="Thomma B.P."/>
            <person name="Van De Peer Y."/>
            <person name="Bolton M.D."/>
        </authorList>
    </citation>
    <scope>NUCLEOTIDE SEQUENCE [LARGE SCALE GENOMIC DNA]</scope>
    <source>
        <strain evidence="2 3">09-40</strain>
    </source>
</reference>